<dbReference type="GO" id="GO:0006511">
    <property type="term" value="P:ubiquitin-dependent protein catabolic process"/>
    <property type="evidence" value="ECO:0007669"/>
    <property type="project" value="InterPro"/>
</dbReference>
<evidence type="ECO:0000256" key="2">
    <source>
        <dbReference type="ARBA" id="ARBA00022499"/>
    </source>
</evidence>
<organism evidence="7">
    <name type="scientific">Rhodosorus marinus</name>
    <dbReference type="NCBI Taxonomy" id="101924"/>
    <lineage>
        <taxon>Eukaryota</taxon>
        <taxon>Rhodophyta</taxon>
        <taxon>Stylonematophyceae</taxon>
        <taxon>Stylonematales</taxon>
        <taxon>Stylonemataceae</taxon>
        <taxon>Rhodosorus</taxon>
    </lineage>
</organism>
<accession>A0A7S3EJ08</accession>
<dbReference type="SUPFAM" id="SSF75632">
    <property type="entry name" value="Cullin homology domain"/>
    <property type="match status" value="1"/>
</dbReference>
<dbReference type="PROSITE" id="PS50069">
    <property type="entry name" value="CULLIN_2"/>
    <property type="match status" value="1"/>
</dbReference>
<dbReference type="Gene3D" id="1.20.1310.10">
    <property type="entry name" value="Cullin Repeats"/>
    <property type="match status" value="4"/>
</dbReference>
<evidence type="ECO:0000259" key="6">
    <source>
        <dbReference type="PROSITE" id="PS50069"/>
    </source>
</evidence>
<dbReference type="FunFam" id="1.10.10.10:FF:000014">
    <property type="entry name" value="Cullin 1"/>
    <property type="match status" value="1"/>
</dbReference>
<dbReference type="InterPro" id="IPR036317">
    <property type="entry name" value="Cullin_homology_sf"/>
</dbReference>
<dbReference type="Gene3D" id="1.10.10.10">
    <property type="entry name" value="Winged helix-like DNA-binding domain superfamily/Winged helix DNA-binding domain"/>
    <property type="match status" value="1"/>
</dbReference>
<keyword evidence="3" id="KW-0832">Ubl conjugation</keyword>
<gene>
    <name evidence="7" type="ORF">RMAR00112_LOCUS25952</name>
</gene>
<dbReference type="EMBL" id="HBHW01033630">
    <property type="protein sequence ID" value="CAE0057898.1"/>
    <property type="molecule type" value="Transcribed_RNA"/>
</dbReference>
<dbReference type="GO" id="GO:0031625">
    <property type="term" value="F:ubiquitin protein ligase binding"/>
    <property type="evidence" value="ECO:0007669"/>
    <property type="project" value="InterPro"/>
</dbReference>
<dbReference type="InterPro" id="IPR016158">
    <property type="entry name" value="Cullin_homology"/>
</dbReference>
<dbReference type="InterPro" id="IPR059120">
    <property type="entry name" value="Cullin-like_AB"/>
</dbReference>
<dbReference type="FunFam" id="1.20.1310.10:FF:000002">
    <property type="entry name" value="cullin-3 isoform X1"/>
    <property type="match status" value="1"/>
</dbReference>
<evidence type="ECO:0000313" key="7">
    <source>
        <dbReference type="EMBL" id="CAE0057898.1"/>
    </source>
</evidence>
<dbReference type="Pfam" id="PF00888">
    <property type="entry name" value="Cullin"/>
    <property type="match status" value="1"/>
</dbReference>
<dbReference type="InterPro" id="IPR036388">
    <property type="entry name" value="WH-like_DNA-bd_sf"/>
</dbReference>
<dbReference type="SUPFAM" id="SSF46785">
    <property type="entry name" value="Winged helix' DNA-binding domain"/>
    <property type="match status" value="1"/>
</dbReference>
<dbReference type="InterPro" id="IPR019559">
    <property type="entry name" value="Cullin_neddylation_domain"/>
</dbReference>
<dbReference type="SMART" id="SM00884">
    <property type="entry name" value="Cullin_Nedd8"/>
    <property type="match status" value="1"/>
</dbReference>
<dbReference type="InterPro" id="IPR036390">
    <property type="entry name" value="WH_DNA-bd_sf"/>
</dbReference>
<dbReference type="Pfam" id="PF10557">
    <property type="entry name" value="Cullin_Nedd8"/>
    <property type="match status" value="1"/>
</dbReference>
<dbReference type="SUPFAM" id="SSF74788">
    <property type="entry name" value="Cullin repeat-like"/>
    <property type="match status" value="1"/>
</dbReference>
<dbReference type="InterPro" id="IPR045093">
    <property type="entry name" value="Cullin"/>
</dbReference>
<dbReference type="FunFam" id="1.20.1310.10:FF:000001">
    <property type="entry name" value="Cullin 3"/>
    <property type="match status" value="1"/>
</dbReference>
<evidence type="ECO:0000256" key="3">
    <source>
        <dbReference type="ARBA" id="ARBA00022843"/>
    </source>
</evidence>
<dbReference type="PANTHER" id="PTHR11932">
    <property type="entry name" value="CULLIN"/>
    <property type="match status" value="1"/>
</dbReference>
<evidence type="ECO:0000256" key="1">
    <source>
        <dbReference type="ARBA" id="ARBA00006019"/>
    </source>
</evidence>
<dbReference type="InterPro" id="IPR001373">
    <property type="entry name" value="Cullin_N"/>
</dbReference>
<feature type="domain" description="Cullin family profile" evidence="6">
    <location>
        <begin position="413"/>
        <end position="649"/>
    </location>
</feature>
<keyword evidence="2" id="KW-1017">Isopeptide bond</keyword>
<protein>
    <recommendedName>
        <fullName evidence="6">Cullin family profile domain-containing protein</fullName>
    </recommendedName>
</protein>
<proteinExistence type="inferred from homology"/>
<evidence type="ECO:0000256" key="4">
    <source>
        <dbReference type="PROSITE-ProRule" id="PRU00330"/>
    </source>
</evidence>
<dbReference type="AlphaFoldDB" id="A0A7S3EJ08"/>
<name>A0A7S3EJ08_9RHOD</name>
<dbReference type="SMART" id="SM00182">
    <property type="entry name" value="CULLIN"/>
    <property type="match status" value="1"/>
</dbReference>
<dbReference type="InterPro" id="IPR016159">
    <property type="entry name" value="Cullin_repeat-like_dom_sf"/>
</dbReference>
<comment type="similarity">
    <text evidence="1 4 5">Belongs to the cullin family.</text>
</comment>
<dbReference type="Gene3D" id="3.30.230.130">
    <property type="entry name" value="Cullin, Chain C, Domain 2"/>
    <property type="match status" value="1"/>
</dbReference>
<dbReference type="Pfam" id="PF26557">
    <property type="entry name" value="Cullin_AB"/>
    <property type="match status" value="1"/>
</dbReference>
<sequence>MATPPEPIDFREGWEFLEQNGFSPLLDTLEEFGDAKLTFKAGQLVELSLMVYRVCSSKQSAPPPPPQREDLYRRVEKRINQYLEEKVLKAVTEKELHGEFLLKELVKRWNNHCILVGWVSNRFRFLDLYYVKEAVVPKLAVMGFRCFKETVFSQINNDVRHAVLQLVQQERSGQVVDTYLLRCIKDIFVEMGMNILPSQTHESEAAGLQVYEQELEEPFLNSTKEFYRAETAKWATELSFHDFMVKAEQSIEAELTRTRAYLHQKTKNLVRKCCEEEILKHHQEHVLTKESSGLVFMLVENQKDDLQRLFRLFSPMGEYGLSMIAKIYREHIEAEGNALVLAEKSKMEAQREEGGKGKGGASKPEFDCIESLLALHDRYLSLVKECFAESTIFKDATKEAFEAFVNEDFGPTSTAELCANYSDSLLSQNGMGAKMDEDKIESLLDKLVLLLDYLSQKDLFMEFAQKQLAKRLLMERSVSQELERSFIQKLKLKCGPPYTMKLEGMITDINISDEHRKTFREWCNENQDVAPMDTGDNATTTTNSFKVNGIVFNAHVLKSGHWPHYEKEAVKLPSPLYDCIELFQKYYCARTEARVLRWAPTLGKGVLESTAFIGNPKIGTVELTVNTYQICILLMYNEKDELPYQEIYEGLRDQAAPKGTMYLDDDSMKQLLLTLCTKRYPLLTKKSGANGDVYALNVNWAPNKRQKTLPLPSAKITAKEMRGAVYKAVEEDRKHAIESAIVRVMKHHRTLSHQHLVVEVTDKLMQLFTPEPRAIKNRIEELIQREFLRRDAEDQSLYHYIA</sequence>
<reference evidence="7" key="1">
    <citation type="submission" date="2021-01" db="EMBL/GenBank/DDBJ databases">
        <authorList>
            <person name="Corre E."/>
            <person name="Pelletier E."/>
            <person name="Niang G."/>
            <person name="Scheremetjew M."/>
            <person name="Finn R."/>
            <person name="Kale V."/>
            <person name="Holt S."/>
            <person name="Cochrane G."/>
            <person name="Meng A."/>
            <person name="Brown T."/>
            <person name="Cohen L."/>
        </authorList>
    </citation>
    <scope>NUCLEOTIDE SEQUENCE</scope>
    <source>
        <strain evidence="7">CCMP 769</strain>
    </source>
</reference>
<evidence type="ECO:0000256" key="5">
    <source>
        <dbReference type="RuleBase" id="RU003829"/>
    </source>
</evidence>